<evidence type="ECO:0000313" key="3">
    <source>
        <dbReference type="Proteomes" id="UP000240009"/>
    </source>
</evidence>
<dbReference type="PROSITE" id="PS51257">
    <property type="entry name" value="PROKAR_LIPOPROTEIN"/>
    <property type="match status" value="1"/>
</dbReference>
<feature type="chain" id="PRO_5015503724" evidence="1">
    <location>
        <begin position="19"/>
        <end position="446"/>
    </location>
</feature>
<gene>
    <name evidence="2" type="ORF">C5Y96_00010</name>
</gene>
<evidence type="ECO:0000313" key="2">
    <source>
        <dbReference type="EMBL" id="PQO41793.1"/>
    </source>
</evidence>
<proteinExistence type="predicted"/>
<reference evidence="2 3" key="1">
    <citation type="submission" date="2018-02" db="EMBL/GenBank/DDBJ databases">
        <title>Comparative genomes isolates from brazilian mangrove.</title>
        <authorList>
            <person name="Araujo J.E."/>
            <person name="Taketani R.G."/>
            <person name="Silva M.C.P."/>
            <person name="Loureco M.V."/>
            <person name="Andreote F.D."/>
        </authorList>
    </citation>
    <scope>NUCLEOTIDE SEQUENCE [LARGE SCALE GENOMIC DNA]</scope>
    <source>
        <strain evidence="2 3">HEX-2 MGV</strain>
    </source>
</reference>
<protein>
    <submittedName>
        <fullName evidence="2">Uncharacterized protein</fullName>
    </submittedName>
</protein>
<keyword evidence="1" id="KW-0732">Signal</keyword>
<comment type="caution">
    <text evidence="2">The sequence shown here is derived from an EMBL/GenBank/DDBJ whole genome shotgun (WGS) entry which is preliminary data.</text>
</comment>
<organism evidence="2 3">
    <name type="scientific">Blastopirellula marina</name>
    <dbReference type="NCBI Taxonomy" id="124"/>
    <lineage>
        <taxon>Bacteria</taxon>
        <taxon>Pseudomonadati</taxon>
        <taxon>Planctomycetota</taxon>
        <taxon>Planctomycetia</taxon>
        <taxon>Pirellulales</taxon>
        <taxon>Pirellulaceae</taxon>
        <taxon>Blastopirellula</taxon>
    </lineage>
</organism>
<evidence type="ECO:0000256" key="1">
    <source>
        <dbReference type="SAM" id="SignalP"/>
    </source>
</evidence>
<name>A0A2S8GBI9_9BACT</name>
<dbReference type="OrthoDB" id="9952008at2"/>
<dbReference type="AlphaFoldDB" id="A0A2S8GBI9"/>
<dbReference type="RefSeq" id="WP_105349500.1">
    <property type="nucleotide sequence ID" value="NZ_PUIA01000001.1"/>
</dbReference>
<feature type="signal peptide" evidence="1">
    <location>
        <begin position="1"/>
        <end position="18"/>
    </location>
</feature>
<dbReference type="EMBL" id="PUIA01000001">
    <property type="protein sequence ID" value="PQO41793.1"/>
    <property type="molecule type" value="Genomic_DNA"/>
</dbReference>
<sequence length="446" mass="49666">MKSMTRTLWILSFAWLVAGCGSDPPSNSEWYIFIADGIDEPTRNEAAHGFQKLLGETASPGDVIHFIAAPSQQPVASLVVPVGGRNTRLRHSDVRSQLPKIKLLFDGSDATGNGQLGVPSVASTVNSLRSTHFSPRVILVGDVLYDDPHQQGWKMSGGYVPQDGSLNNPVCPFHAASDFPKNTTIAWLSPSESWGEGERHRSAVKRFYQLFAQAKGAQLSRITAGGDVAFKAYEHSITKLVAKDDGNQMEFVGQKTARTVRVPHQDLVKVKVDSSVVAAPDEPEIAPPGPELPPAMEEHLREVEGDLETITVAIDWFSEDPHCDMDVYGITRGHDEEISFRNMRTEYGNIKKDVRTPSWIQDDMAHMLHWEVLTVKNDRLSDLSVYLNCYQGTKPATVRVVCIWKGIRRQKIYRIEGPGDGAKDIDKRDLSPAWKKVVWDKSWERI</sequence>
<dbReference type="Proteomes" id="UP000240009">
    <property type="component" value="Unassembled WGS sequence"/>
</dbReference>
<accession>A0A2S8GBI9</accession>